<accession>A0A5A9W5R1</accession>
<keyword evidence="1" id="KW-0175">Coiled coil</keyword>
<evidence type="ECO:0000313" key="4">
    <source>
        <dbReference type="Proteomes" id="UP000325302"/>
    </source>
</evidence>
<reference evidence="3 4" key="1">
    <citation type="submission" date="2019-03" db="EMBL/GenBank/DDBJ databases">
        <title>Nitrincola sp. nov. isolated from an Indian soda lake.</title>
        <authorList>
            <person name="Joshi A."/>
            <person name="Thite S.V."/>
            <person name="Joseph N."/>
            <person name="Dhotre D."/>
            <person name="Moorthy M."/>
            <person name="Shouche Y.S."/>
        </authorList>
    </citation>
    <scope>NUCLEOTIDE SEQUENCE [LARGE SCALE GENOMIC DNA]</scope>
    <source>
        <strain evidence="3 4">MEB193</strain>
    </source>
</reference>
<dbReference type="InterPro" id="IPR021104">
    <property type="entry name" value="KfrA_DNA-bd_N"/>
</dbReference>
<dbReference type="EMBL" id="SMRS01000003">
    <property type="protein sequence ID" value="KAA0875428.1"/>
    <property type="molecule type" value="Genomic_DNA"/>
</dbReference>
<dbReference type="AlphaFoldDB" id="A0A5A9W5R1"/>
<organism evidence="3 4">
    <name type="scientific">Nitrincola tapanii</name>
    <dbReference type="NCBI Taxonomy" id="1708751"/>
    <lineage>
        <taxon>Bacteria</taxon>
        <taxon>Pseudomonadati</taxon>
        <taxon>Pseudomonadota</taxon>
        <taxon>Gammaproteobacteria</taxon>
        <taxon>Oceanospirillales</taxon>
        <taxon>Oceanospirillaceae</taxon>
        <taxon>Nitrincola</taxon>
    </lineage>
</organism>
<feature type="domain" description="KfrA N-terminal DNA-binding" evidence="2">
    <location>
        <begin position="7"/>
        <end position="116"/>
    </location>
</feature>
<sequence length="211" mass="24317">MKMRVGTRQAVYDTADALLKEGIKPTQQNVRERIGSGSLTTINRALNEWWEQLAQRMQQPQRPEIPEAVLSLASQAWDRALAYAEQQYQTERQGSAEREVSLRRALDAAEQKAQVTLRALQAQQAELMNKYTRILEEKQQLDKEHSKLERELFTIKTSSPALAVDPATQDALIEARVTMRIQDEEIQRLKLRIEHLLTENIALKQRLSDTR</sequence>
<keyword evidence="4" id="KW-1185">Reference proteome</keyword>
<evidence type="ECO:0000256" key="1">
    <source>
        <dbReference type="SAM" id="Coils"/>
    </source>
</evidence>
<dbReference type="OrthoDB" id="583532at2"/>
<dbReference type="RefSeq" id="WP_149390435.1">
    <property type="nucleotide sequence ID" value="NZ_SMRS01000003.1"/>
</dbReference>
<proteinExistence type="predicted"/>
<dbReference type="Proteomes" id="UP000325302">
    <property type="component" value="Unassembled WGS sequence"/>
</dbReference>
<protein>
    <recommendedName>
        <fullName evidence="2">KfrA N-terminal DNA-binding domain-containing protein</fullName>
    </recommendedName>
</protein>
<feature type="coiled-coil region" evidence="1">
    <location>
        <begin position="179"/>
        <end position="206"/>
    </location>
</feature>
<name>A0A5A9W5R1_9GAMM</name>
<gene>
    <name evidence="3" type="ORF">E1H14_05430</name>
</gene>
<evidence type="ECO:0000259" key="2">
    <source>
        <dbReference type="Pfam" id="PF11740"/>
    </source>
</evidence>
<dbReference type="Pfam" id="PF11740">
    <property type="entry name" value="KfrA_N"/>
    <property type="match status" value="1"/>
</dbReference>
<comment type="caution">
    <text evidence="3">The sequence shown here is derived from an EMBL/GenBank/DDBJ whole genome shotgun (WGS) entry which is preliminary data.</text>
</comment>
<evidence type="ECO:0000313" key="3">
    <source>
        <dbReference type="EMBL" id="KAA0875428.1"/>
    </source>
</evidence>
<feature type="coiled-coil region" evidence="1">
    <location>
        <begin position="106"/>
        <end position="151"/>
    </location>
</feature>